<protein>
    <submittedName>
        <fullName evidence="1">Uncharacterized protein</fullName>
    </submittedName>
</protein>
<evidence type="ECO:0000313" key="1">
    <source>
        <dbReference type="EMBL" id="KAF5859535.1"/>
    </source>
</evidence>
<gene>
    <name evidence="1" type="ORF">ETB97_002776</name>
</gene>
<name>A0A8H6A443_PETAA</name>
<dbReference type="AlphaFoldDB" id="A0A8H6A443"/>
<sequence length="75" mass="8399">MSTRSNIQYAEAETISRKDAVAHTDTQSSIIDPPNLQPPTANYGSAWSRRSTFLQDGFFEVQAILVAIRDQSVLW</sequence>
<proteinExistence type="predicted"/>
<keyword evidence="2" id="KW-1185">Reference proteome</keyword>
<organism evidence="1 2">
    <name type="scientific">Petromyces alliaceus</name>
    <name type="common">Aspergillus alliaceus</name>
    <dbReference type="NCBI Taxonomy" id="209559"/>
    <lineage>
        <taxon>Eukaryota</taxon>
        <taxon>Fungi</taxon>
        <taxon>Dikarya</taxon>
        <taxon>Ascomycota</taxon>
        <taxon>Pezizomycotina</taxon>
        <taxon>Eurotiomycetes</taxon>
        <taxon>Eurotiomycetidae</taxon>
        <taxon>Eurotiales</taxon>
        <taxon>Aspergillaceae</taxon>
        <taxon>Aspergillus</taxon>
        <taxon>Aspergillus subgen. Circumdati</taxon>
    </lineage>
</organism>
<evidence type="ECO:0000313" key="2">
    <source>
        <dbReference type="Proteomes" id="UP000541154"/>
    </source>
</evidence>
<reference evidence="1 2" key="1">
    <citation type="submission" date="2019-04" db="EMBL/GenBank/DDBJ databases">
        <title>Aspergillus burnettii sp. nov., novel species from soil in southeast Queensland.</title>
        <authorList>
            <person name="Gilchrist C.L.M."/>
            <person name="Pitt J.I."/>
            <person name="Lange L."/>
            <person name="Lacey H.J."/>
            <person name="Vuong D."/>
            <person name="Midgley D.J."/>
            <person name="Greenfield P."/>
            <person name="Bradbury M."/>
            <person name="Lacey E."/>
            <person name="Busk P.K."/>
            <person name="Pilgaard B."/>
            <person name="Chooi Y.H."/>
            <person name="Piggott A.M."/>
        </authorList>
    </citation>
    <scope>NUCLEOTIDE SEQUENCE [LARGE SCALE GENOMIC DNA]</scope>
    <source>
        <strain evidence="1 2">FRR 5400</strain>
    </source>
</reference>
<dbReference type="Proteomes" id="UP000541154">
    <property type="component" value="Unassembled WGS sequence"/>
</dbReference>
<accession>A0A8H6A443</accession>
<dbReference type="EMBL" id="SPNV01000161">
    <property type="protein sequence ID" value="KAF5859535.1"/>
    <property type="molecule type" value="Genomic_DNA"/>
</dbReference>
<comment type="caution">
    <text evidence="1">The sequence shown here is derived from an EMBL/GenBank/DDBJ whole genome shotgun (WGS) entry which is preliminary data.</text>
</comment>